<dbReference type="Pfam" id="PF07690">
    <property type="entry name" value="MFS_1"/>
    <property type="match status" value="1"/>
</dbReference>
<dbReference type="GO" id="GO:0015293">
    <property type="term" value="F:symporter activity"/>
    <property type="evidence" value="ECO:0007669"/>
    <property type="project" value="UniProtKB-KW"/>
</dbReference>
<evidence type="ECO:0000259" key="10">
    <source>
        <dbReference type="PROSITE" id="PS50850"/>
    </source>
</evidence>
<feature type="transmembrane region" description="Helical" evidence="9">
    <location>
        <begin position="160"/>
        <end position="182"/>
    </location>
</feature>
<proteinExistence type="inferred from homology"/>
<feature type="transmembrane region" description="Helical" evidence="9">
    <location>
        <begin position="34"/>
        <end position="53"/>
    </location>
</feature>
<evidence type="ECO:0000256" key="7">
    <source>
        <dbReference type="ARBA" id="ARBA00022989"/>
    </source>
</evidence>
<evidence type="ECO:0000256" key="3">
    <source>
        <dbReference type="ARBA" id="ARBA00022448"/>
    </source>
</evidence>
<evidence type="ECO:0000313" key="11">
    <source>
        <dbReference type="EMBL" id="BAW22645.1"/>
    </source>
</evidence>
<dbReference type="PROSITE" id="PS00216">
    <property type="entry name" value="SUGAR_TRANSPORT_1"/>
    <property type="match status" value="1"/>
</dbReference>
<dbReference type="EMBL" id="AP015029">
    <property type="protein sequence ID" value="BAW22645.1"/>
    <property type="molecule type" value="Genomic_DNA"/>
</dbReference>
<feature type="transmembrane region" description="Helical" evidence="9">
    <location>
        <begin position="283"/>
        <end position="304"/>
    </location>
</feature>
<dbReference type="InterPro" id="IPR011701">
    <property type="entry name" value="MFS"/>
</dbReference>
<keyword evidence="5 9" id="KW-0812">Transmembrane</keyword>
<reference evidence="11 12" key="1">
    <citation type="submission" date="2015-11" db="EMBL/GenBank/DDBJ databases">
        <title>Complete genome sequencing of a biphenyl-degrading bacterium, Pseudomonas putida KF715 (=NBRC110667).</title>
        <authorList>
            <person name="Suenaga H."/>
            <person name="Fujihara N."/>
            <person name="Watanabe T."/>
            <person name="Hirose J."/>
            <person name="Kimura N."/>
            <person name="Yamazoe A."/>
            <person name="Hosoyama A."/>
            <person name="Shimodaira J."/>
            <person name="Furukawa K."/>
        </authorList>
    </citation>
    <scope>NUCLEOTIDE SEQUENCE [LARGE SCALE GENOMIC DNA]</scope>
    <source>
        <strain evidence="11 12">KF715</strain>
    </source>
</reference>
<protein>
    <submittedName>
        <fullName evidence="11">MFS transporter</fullName>
    </submittedName>
</protein>
<keyword evidence="8 9" id="KW-0472">Membrane</keyword>
<keyword evidence="3" id="KW-0813">Transport</keyword>
<evidence type="ECO:0000256" key="5">
    <source>
        <dbReference type="ARBA" id="ARBA00022692"/>
    </source>
</evidence>
<dbReference type="Proteomes" id="UP000218731">
    <property type="component" value="Chromosome 1"/>
</dbReference>
<feature type="transmembrane region" description="Helical" evidence="9">
    <location>
        <begin position="65"/>
        <end position="85"/>
    </location>
</feature>
<keyword evidence="4" id="KW-1003">Cell membrane</keyword>
<name>A0A1L7NB05_PSEPU</name>
<dbReference type="InterPro" id="IPR036259">
    <property type="entry name" value="MFS_trans_sf"/>
</dbReference>
<evidence type="ECO:0000256" key="8">
    <source>
        <dbReference type="ARBA" id="ARBA00023136"/>
    </source>
</evidence>
<feature type="transmembrane region" description="Helical" evidence="9">
    <location>
        <begin position="407"/>
        <end position="427"/>
    </location>
</feature>
<dbReference type="PROSITE" id="PS50850">
    <property type="entry name" value="MFS"/>
    <property type="match status" value="1"/>
</dbReference>
<feature type="transmembrane region" description="Helical" evidence="9">
    <location>
        <begin position="252"/>
        <end position="271"/>
    </location>
</feature>
<keyword evidence="7 9" id="KW-1133">Transmembrane helix</keyword>
<evidence type="ECO:0000256" key="4">
    <source>
        <dbReference type="ARBA" id="ARBA00022475"/>
    </source>
</evidence>
<dbReference type="GO" id="GO:0005886">
    <property type="term" value="C:plasma membrane"/>
    <property type="evidence" value="ECO:0007669"/>
    <property type="project" value="UniProtKB-SubCell"/>
</dbReference>
<feature type="transmembrane region" description="Helical" evidence="9">
    <location>
        <begin position="97"/>
        <end position="118"/>
    </location>
</feature>
<dbReference type="Gene3D" id="1.20.1250.20">
    <property type="entry name" value="MFS general substrate transporter like domains"/>
    <property type="match status" value="2"/>
</dbReference>
<feature type="domain" description="Major facilitator superfamily (MFS) profile" evidence="10">
    <location>
        <begin position="22"/>
        <end position="432"/>
    </location>
</feature>
<accession>A0A1L7NB05</accession>
<dbReference type="PANTHER" id="PTHR43528:SF1">
    <property type="entry name" value="ALPHA-KETOGLUTARATE PERMEASE"/>
    <property type="match status" value="1"/>
</dbReference>
<dbReference type="PANTHER" id="PTHR43528">
    <property type="entry name" value="ALPHA-KETOGLUTARATE PERMEASE"/>
    <property type="match status" value="1"/>
</dbReference>
<feature type="transmembrane region" description="Helical" evidence="9">
    <location>
        <begin position="316"/>
        <end position="334"/>
    </location>
</feature>
<gene>
    <name evidence="11" type="ORF">KF715C_ch20720</name>
</gene>
<keyword evidence="6" id="KW-0769">Symport</keyword>
<dbReference type="AlphaFoldDB" id="A0A1L7NB05"/>
<dbReference type="FunFam" id="1.20.1250.20:FF:000001">
    <property type="entry name" value="Dicarboxylate MFS transporter"/>
    <property type="match status" value="1"/>
</dbReference>
<evidence type="ECO:0000256" key="6">
    <source>
        <dbReference type="ARBA" id="ARBA00022847"/>
    </source>
</evidence>
<feature type="transmembrane region" description="Helical" evidence="9">
    <location>
        <begin position="194"/>
        <end position="215"/>
    </location>
</feature>
<feature type="transmembrane region" description="Helical" evidence="9">
    <location>
        <begin position="124"/>
        <end position="148"/>
    </location>
</feature>
<dbReference type="InterPro" id="IPR051084">
    <property type="entry name" value="H+-coupled_symporters"/>
</dbReference>
<evidence type="ECO:0000256" key="9">
    <source>
        <dbReference type="SAM" id="Phobius"/>
    </source>
</evidence>
<sequence length="452" mass="47984">MEPESTRMSAPHEVSPATLRRVIAASAIGNFVEWFDFAVYGFLATLIASQFFASEDPSAALLKTFAVFAVAFALRPLGGIVFGALGDRLGRKRILSLTILLMAGSTTLIGLLPTYASIGLAAPVLLTLARCLQGFSAGGEYAGACAYLMEHAPNDRRAFYGSFVPVSTFSAFACAAVIAYGLEASLSAEAMGAWGWRVPFLVAAPLGLVGLYLRWRMEETPAFREAVAQGKEHEHSPLKDTLRHHGRVIRNLGAFISLTALSFYMFTTYFATYLQLVGNLTRAQSLLVTTVALLFAAVGCPLAGAFSDRVGRRKTIGFTCLWVMLCVFPAYWLASSGSMSGALLGVILLAVGALCSGVVTAALLSESFPTRTRYTASAITYNVAYTLFGGTAPLVATWLIGQTGSSLAPAFYLVVIALVALVGGLALPETSRISLHDEVGSDAVRPGVRRTV</sequence>
<dbReference type="InterPro" id="IPR005829">
    <property type="entry name" value="Sugar_transporter_CS"/>
</dbReference>
<comment type="subcellular location">
    <subcellularLocation>
        <location evidence="1">Cell membrane</location>
        <topology evidence="1">Multi-pass membrane protein</topology>
    </subcellularLocation>
</comment>
<feature type="transmembrane region" description="Helical" evidence="9">
    <location>
        <begin position="376"/>
        <end position="401"/>
    </location>
</feature>
<evidence type="ECO:0000256" key="1">
    <source>
        <dbReference type="ARBA" id="ARBA00004651"/>
    </source>
</evidence>
<feature type="transmembrane region" description="Helical" evidence="9">
    <location>
        <begin position="340"/>
        <end position="364"/>
    </location>
</feature>
<dbReference type="InterPro" id="IPR020846">
    <property type="entry name" value="MFS_dom"/>
</dbReference>
<dbReference type="PROSITE" id="PS00217">
    <property type="entry name" value="SUGAR_TRANSPORT_2"/>
    <property type="match status" value="1"/>
</dbReference>
<evidence type="ECO:0000256" key="2">
    <source>
        <dbReference type="ARBA" id="ARBA00008240"/>
    </source>
</evidence>
<comment type="similarity">
    <text evidence="2">Belongs to the major facilitator superfamily. Metabolite:H+ Symporter (MHS) family (TC 2.A.1.6) family.</text>
</comment>
<evidence type="ECO:0000313" key="12">
    <source>
        <dbReference type="Proteomes" id="UP000218731"/>
    </source>
</evidence>
<dbReference type="SUPFAM" id="SSF103473">
    <property type="entry name" value="MFS general substrate transporter"/>
    <property type="match status" value="1"/>
</dbReference>
<organism evidence="11 12">
    <name type="scientific">Pseudomonas putida</name>
    <name type="common">Arthrobacter siderocapsulatus</name>
    <dbReference type="NCBI Taxonomy" id="303"/>
    <lineage>
        <taxon>Bacteria</taxon>
        <taxon>Pseudomonadati</taxon>
        <taxon>Pseudomonadota</taxon>
        <taxon>Gammaproteobacteria</taxon>
        <taxon>Pseudomonadales</taxon>
        <taxon>Pseudomonadaceae</taxon>
        <taxon>Pseudomonas</taxon>
    </lineage>
</organism>